<feature type="transmembrane region" description="Helical" evidence="2">
    <location>
        <begin position="25"/>
        <end position="43"/>
    </location>
</feature>
<sequence length="166" mass="19027">MSTNTITTTLKTNEVEVMATDLTQLTQFINIASIILIVLFAGFQETLDILASEAKTLGKIERGTYGLKTPKTPKTPFSPGPSVVRKRELTSPTNTVNNARLYNEVDMAIYHSYNVPGQDNFFDCVYSLLCYRKRDEEIKKKLEFFQAIFNEMSEEKKRLEELLKER</sequence>
<feature type="non-terminal residue" evidence="3">
    <location>
        <position position="166"/>
    </location>
</feature>
<evidence type="ECO:0000256" key="2">
    <source>
        <dbReference type="SAM" id="Phobius"/>
    </source>
</evidence>
<name>A0ABN7X577_GIGMA</name>
<evidence type="ECO:0000256" key="1">
    <source>
        <dbReference type="SAM" id="MobiDB-lite"/>
    </source>
</evidence>
<evidence type="ECO:0000313" key="4">
    <source>
        <dbReference type="Proteomes" id="UP000789901"/>
    </source>
</evidence>
<keyword evidence="2" id="KW-0472">Membrane</keyword>
<accession>A0ABN7X577</accession>
<gene>
    <name evidence="3" type="ORF">GMARGA_LOCUS38325</name>
</gene>
<keyword evidence="2" id="KW-1133">Transmembrane helix</keyword>
<comment type="caution">
    <text evidence="3">The sequence shown here is derived from an EMBL/GenBank/DDBJ whole genome shotgun (WGS) entry which is preliminary data.</text>
</comment>
<evidence type="ECO:0000313" key="3">
    <source>
        <dbReference type="EMBL" id="CAG8846767.1"/>
    </source>
</evidence>
<protein>
    <submittedName>
        <fullName evidence="3">39948_t:CDS:1</fullName>
    </submittedName>
</protein>
<keyword evidence="4" id="KW-1185">Reference proteome</keyword>
<reference evidence="3 4" key="1">
    <citation type="submission" date="2021-06" db="EMBL/GenBank/DDBJ databases">
        <authorList>
            <person name="Kallberg Y."/>
            <person name="Tangrot J."/>
            <person name="Rosling A."/>
        </authorList>
    </citation>
    <scope>NUCLEOTIDE SEQUENCE [LARGE SCALE GENOMIC DNA]</scope>
    <source>
        <strain evidence="3 4">120-4 pot B 10/14</strain>
    </source>
</reference>
<dbReference type="EMBL" id="CAJVQB010084881">
    <property type="protein sequence ID" value="CAG8846767.1"/>
    <property type="molecule type" value="Genomic_DNA"/>
</dbReference>
<organism evidence="3 4">
    <name type="scientific">Gigaspora margarita</name>
    <dbReference type="NCBI Taxonomy" id="4874"/>
    <lineage>
        <taxon>Eukaryota</taxon>
        <taxon>Fungi</taxon>
        <taxon>Fungi incertae sedis</taxon>
        <taxon>Mucoromycota</taxon>
        <taxon>Glomeromycotina</taxon>
        <taxon>Glomeromycetes</taxon>
        <taxon>Diversisporales</taxon>
        <taxon>Gigasporaceae</taxon>
        <taxon>Gigaspora</taxon>
    </lineage>
</organism>
<keyword evidence="2" id="KW-0812">Transmembrane</keyword>
<proteinExistence type="predicted"/>
<feature type="region of interest" description="Disordered" evidence="1">
    <location>
        <begin position="68"/>
        <end position="90"/>
    </location>
</feature>
<dbReference type="Proteomes" id="UP000789901">
    <property type="component" value="Unassembled WGS sequence"/>
</dbReference>